<reference evidence="2 3" key="1">
    <citation type="submission" date="2020-08" db="EMBL/GenBank/DDBJ databases">
        <title>Bridging the membrane lipid divide: bacteria of the FCB group superphylum have the potential to synthesize archaeal ether lipids.</title>
        <authorList>
            <person name="Villanueva L."/>
            <person name="Von Meijenfeldt F.A.B."/>
            <person name="Westbye A.B."/>
            <person name="Yadav S."/>
            <person name="Hopmans E.C."/>
            <person name="Dutilh B.E."/>
            <person name="Sinninghe Damste J.S."/>
        </authorList>
    </citation>
    <scope>NUCLEOTIDE SEQUENCE [LARGE SCALE GENOMIC DNA]</scope>
    <source>
        <strain evidence="2">NIOZ-UU27</strain>
    </source>
</reference>
<name>A0A8J6N1Q3_9DELT</name>
<evidence type="ECO:0000313" key="2">
    <source>
        <dbReference type="EMBL" id="MBC8178173.1"/>
    </source>
</evidence>
<gene>
    <name evidence="2" type="ORF">H8E19_12275</name>
</gene>
<sequence>MIGKALGADYVILGSLTVFGDSVSIDAKILDVAKSDELVTAFDQSKGMDGVIPTVNQFAEDINAKIMGKEVYRPGRVYEREEKEGGALIAVGEKAGGSSKKPSFVQRFKLEIRGLDVGDLDGDGKNEVVIIDRDTVYVYKWRKNRLFQFKAIEQTWASNYIYVSIADMDGNGRAEIYVSNLTQTVSSLVLEWDGGKFKEISSGERWLFRVVDLPGKGKTLVGQERDVQGTYRGNVQVLTRKGNDYISTGPLNLPRHGNVFNFVQNDLTGKGGTYTTMLGPYEHLLVYDQKGARLWKSDDYFGGSLTFMEDKKININRMVDTGVRIFIPSPIFLVDMNDDGKKEIVVCQNKSKVARIIGDIRWFGSGKVLFMDWNGVGLTSQWTSQKLSGTVVGYQIADLDNDGLKELVIASVTSESYFVGFPKSRLVLYDLDLKASDK</sequence>
<organism evidence="2 3">
    <name type="scientific">Candidatus Desulfacyla euxinica</name>
    <dbReference type="NCBI Taxonomy" id="2841693"/>
    <lineage>
        <taxon>Bacteria</taxon>
        <taxon>Deltaproteobacteria</taxon>
        <taxon>Candidatus Desulfacyla</taxon>
    </lineage>
</organism>
<dbReference type="Pfam" id="PF13517">
    <property type="entry name" value="FG-GAP_3"/>
    <property type="match status" value="1"/>
</dbReference>
<dbReference type="Proteomes" id="UP000650524">
    <property type="component" value="Unassembled WGS sequence"/>
</dbReference>
<dbReference type="PANTHER" id="PTHR44103:SF1">
    <property type="entry name" value="PROPROTEIN CONVERTASE P"/>
    <property type="match status" value="1"/>
</dbReference>
<dbReference type="InterPro" id="IPR028994">
    <property type="entry name" value="Integrin_alpha_N"/>
</dbReference>
<dbReference type="Gene3D" id="2.130.10.130">
    <property type="entry name" value="Integrin alpha, N-terminal"/>
    <property type="match status" value="1"/>
</dbReference>
<protein>
    <submittedName>
        <fullName evidence="2">VCBS repeat-containing protein</fullName>
    </submittedName>
</protein>
<dbReference type="InterPro" id="IPR013517">
    <property type="entry name" value="FG-GAP"/>
</dbReference>
<comment type="caution">
    <text evidence="2">The sequence shown here is derived from an EMBL/GenBank/DDBJ whole genome shotgun (WGS) entry which is preliminary data.</text>
</comment>
<keyword evidence="1" id="KW-0732">Signal</keyword>
<evidence type="ECO:0000256" key="1">
    <source>
        <dbReference type="ARBA" id="ARBA00022729"/>
    </source>
</evidence>
<dbReference type="SUPFAM" id="SSF69318">
    <property type="entry name" value="Integrin alpha N-terminal domain"/>
    <property type="match status" value="1"/>
</dbReference>
<dbReference type="EMBL" id="JACNJD010000261">
    <property type="protein sequence ID" value="MBC8178173.1"/>
    <property type="molecule type" value="Genomic_DNA"/>
</dbReference>
<dbReference type="PANTHER" id="PTHR44103">
    <property type="entry name" value="PROPROTEIN CONVERTASE P"/>
    <property type="match status" value="1"/>
</dbReference>
<evidence type="ECO:0000313" key="3">
    <source>
        <dbReference type="Proteomes" id="UP000650524"/>
    </source>
</evidence>
<proteinExistence type="predicted"/>
<dbReference type="AlphaFoldDB" id="A0A8J6N1Q3"/>
<accession>A0A8J6N1Q3</accession>